<dbReference type="InterPro" id="IPR000015">
    <property type="entry name" value="Fimb_usher"/>
</dbReference>
<evidence type="ECO:0000313" key="16">
    <source>
        <dbReference type="Proteomes" id="UP000040926"/>
    </source>
</evidence>
<reference evidence="15 21" key="2">
    <citation type="submission" date="2018-06" db="EMBL/GenBank/DDBJ databases">
        <authorList>
            <consortium name="Pathogen Informatics"/>
            <person name="Doyle S."/>
        </authorList>
    </citation>
    <scope>NUCLEOTIDE SEQUENCE [LARGE SCALE GENOMIC DNA]</scope>
    <source>
        <strain evidence="15 21">4028STDY6275292</strain>
    </source>
</reference>
<dbReference type="GO" id="GO:0009297">
    <property type="term" value="P:pilus assembly"/>
    <property type="evidence" value="ECO:0007669"/>
    <property type="project" value="InterPro"/>
</dbReference>
<dbReference type="Proteomes" id="UP000040926">
    <property type="component" value="Unassembled WGS sequence"/>
</dbReference>
<evidence type="ECO:0000313" key="17">
    <source>
        <dbReference type="Proteomes" id="UP000045991"/>
    </source>
</evidence>
<evidence type="ECO:0000256" key="7">
    <source>
        <dbReference type="ARBA" id="ARBA00023237"/>
    </source>
</evidence>
<evidence type="ECO:0000313" key="10">
    <source>
        <dbReference type="EMBL" id="CSK75688.1"/>
    </source>
</evidence>
<dbReference type="SUPFAM" id="SSF141729">
    <property type="entry name" value="FimD N-terminal domain-like"/>
    <property type="match status" value="1"/>
</dbReference>
<dbReference type="Proteomes" id="UP000187708">
    <property type="component" value="Unassembled WGS sequence"/>
</dbReference>
<evidence type="ECO:0000313" key="13">
    <source>
        <dbReference type="EMBL" id="SJD96825.1"/>
    </source>
</evidence>
<proteinExistence type="inferred from homology"/>
<name>A0A0I0S5N4_SHISO</name>
<dbReference type="Proteomes" id="UP000251393">
    <property type="component" value="Unassembled WGS sequence"/>
</dbReference>
<evidence type="ECO:0000256" key="4">
    <source>
        <dbReference type="ARBA" id="ARBA00022692"/>
    </source>
</evidence>
<evidence type="ECO:0000256" key="8">
    <source>
        <dbReference type="SAM" id="SignalP"/>
    </source>
</evidence>
<keyword evidence="4" id="KW-0812">Transmembrane</keyword>
<dbReference type="PANTHER" id="PTHR30451">
    <property type="entry name" value="OUTER MEMBRANE USHER PROTEIN"/>
    <property type="match status" value="1"/>
</dbReference>
<comment type="subcellular location">
    <subcellularLocation>
        <location evidence="1">Cell outer membrane</location>
        <topology evidence="1">Multi-pass membrane protein</topology>
    </subcellularLocation>
</comment>
<dbReference type="Proteomes" id="UP000188006">
    <property type="component" value="Unassembled WGS sequence"/>
</dbReference>
<keyword evidence="12" id="KW-0346">Stress response</keyword>
<dbReference type="EMBL" id="FTXV01000088">
    <property type="protein sequence ID" value="SJD96825.1"/>
    <property type="molecule type" value="Genomic_DNA"/>
</dbReference>
<feature type="chain" id="PRO_5014229536" evidence="8">
    <location>
        <begin position="31"/>
        <end position="105"/>
    </location>
</feature>
<evidence type="ECO:0000313" key="15">
    <source>
        <dbReference type="EMBL" id="SRR21270.1"/>
    </source>
</evidence>
<evidence type="ECO:0000256" key="6">
    <source>
        <dbReference type="ARBA" id="ARBA00023136"/>
    </source>
</evidence>
<dbReference type="GO" id="GO:0009279">
    <property type="term" value="C:cell outer membrane"/>
    <property type="evidence" value="ECO:0007669"/>
    <property type="project" value="UniProtKB-SubCell"/>
</dbReference>
<sequence length="105" mass="11978">MTIKPTKNYHNHLTRIATFCALLYCNSAFCAELVEYDHTFLMGQNASNIDLSRYSEGNPAIPGMYDVSVYVNDQPIINQSITFIEIEGKKTHKPVSHLRIYCSFI</sequence>
<evidence type="ECO:0000256" key="3">
    <source>
        <dbReference type="ARBA" id="ARBA00022448"/>
    </source>
</evidence>
<dbReference type="Gene3D" id="3.10.20.410">
    <property type="match status" value="1"/>
</dbReference>
<dbReference type="Pfam" id="PF13954">
    <property type="entry name" value="PapC_N"/>
    <property type="match status" value="1"/>
</dbReference>
<accession>A0A0I0S5N4</accession>
<dbReference type="AlphaFoldDB" id="A0A0I0S5N4"/>
<keyword evidence="7" id="KW-0998">Cell outer membrane</keyword>
<dbReference type="EMBL" id="FTSV01000215">
    <property type="protein sequence ID" value="SIY38519.1"/>
    <property type="molecule type" value="Genomic_DNA"/>
</dbReference>
<keyword evidence="5 8" id="KW-0732">Signal</keyword>
<evidence type="ECO:0000259" key="9">
    <source>
        <dbReference type="Pfam" id="PF13954"/>
    </source>
</evidence>
<feature type="signal peptide" evidence="8">
    <location>
        <begin position="1"/>
        <end position="30"/>
    </location>
</feature>
<keyword evidence="3" id="KW-0813">Transport</keyword>
<evidence type="ECO:0000256" key="2">
    <source>
        <dbReference type="ARBA" id="ARBA00008064"/>
    </source>
</evidence>
<dbReference type="PANTHER" id="PTHR30451:SF3">
    <property type="entry name" value="OUTER MEMBRANE USHER PROTEIN HTRE-RELATED"/>
    <property type="match status" value="1"/>
</dbReference>
<dbReference type="EMBL" id="CWXZ01000055">
    <property type="protein sequence ID" value="CSK75688.1"/>
    <property type="molecule type" value="Genomic_DNA"/>
</dbReference>
<evidence type="ECO:0000313" key="11">
    <source>
        <dbReference type="EMBL" id="CSR56722.1"/>
    </source>
</evidence>
<evidence type="ECO:0000313" key="21">
    <source>
        <dbReference type="Proteomes" id="UP000251393"/>
    </source>
</evidence>
<evidence type="ECO:0000313" key="19">
    <source>
        <dbReference type="Proteomes" id="UP000187717"/>
    </source>
</evidence>
<comment type="caution">
    <text evidence="12">The sequence shown here is derived from an EMBL/GenBank/DDBJ whole genome shotgun (WGS) entry which is preliminary data.</text>
</comment>
<gene>
    <name evidence="12" type="primary">htrE_2</name>
    <name evidence="13" type="synonym">htrE_1</name>
    <name evidence="11" type="ORF">ERS008175_02177</name>
    <name evidence="10" type="ORF">ERS428554_02471</name>
    <name evidence="14" type="ORF">SAMEA1569760_02335</name>
    <name evidence="12" type="ORF">SAMEA2054241_04040</name>
    <name evidence="13" type="ORF">SAMEA3356023_03009</name>
    <name evidence="15" type="ORF">SAMEA3710766_02392</name>
</gene>
<dbReference type="GO" id="GO:0015473">
    <property type="term" value="F:fimbrial usher porin activity"/>
    <property type="evidence" value="ECO:0007669"/>
    <property type="project" value="InterPro"/>
</dbReference>
<evidence type="ECO:0000313" key="14">
    <source>
        <dbReference type="EMBL" id="SJH18754.1"/>
    </source>
</evidence>
<keyword evidence="6" id="KW-0472">Membrane</keyword>
<evidence type="ECO:0000313" key="20">
    <source>
        <dbReference type="Proteomes" id="UP000188006"/>
    </source>
</evidence>
<dbReference type="EMBL" id="CXEC01000053">
    <property type="protein sequence ID" value="CSR56722.1"/>
    <property type="molecule type" value="Genomic_DNA"/>
</dbReference>
<dbReference type="EMBL" id="UDYI01000054">
    <property type="protein sequence ID" value="SRR21270.1"/>
    <property type="molecule type" value="Genomic_DNA"/>
</dbReference>
<protein>
    <submittedName>
        <fullName evidence="12">Heat shock protein E</fullName>
    </submittedName>
</protein>
<reference evidence="18 19" key="1">
    <citation type="submission" date="2017-01" db="EMBL/GenBank/DDBJ databases">
        <authorList>
            <consortium name="Pathogen Informatics"/>
        </authorList>
    </citation>
    <scope>NUCLEOTIDE SEQUENCE [LARGE SCALE GENOMIC DNA]</scope>
    <source>
        <strain evidence="11 16">20003593_1361393</strain>
        <strain evidence="10 17">20352044</strain>
        <strain evidence="12 18">2090STDY5461769</strain>
        <strain evidence="13 19">3626STDY6095480</strain>
        <strain evidence="14">Sh1405</strain>
        <strain evidence="20">sh1405</strain>
    </source>
</reference>
<evidence type="ECO:0000313" key="18">
    <source>
        <dbReference type="Proteomes" id="UP000187708"/>
    </source>
</evidence>
<feature type="domain" description="PapC N-terminal" evidence="9">
    <location>
        <begin position="35"/>
        <end position="95"/>
    </location>
</feature>
<dbReference type="Proteomes" id="UP000045991">
    <property type="component" value="Unassembled WGS sequence"/>
</dbReference>
<comment type="similarity">
    <text evidence="2">Belongs to the fimbrial export usher family.</text>
</comment>
<dbReference type="Proteomes" id="UP000187717">
    <property type="component" value="Unassembled WGS sequence"/>
</dbReference>
<dbReference type="InterPro" id="IPR037224">
    <property type="entry name" value="PapC_N_sf"/>
</dbReference>
<evidence type="ECO:0000256" key="1">
    <source>
        <dbReference type="ARBA" id="ARBA00004571"/>
    </source>
</evidence>
<dbReference type="InterPro" id="IPR025885">
    <property type="entry name" value="PapC_N"/>
</dbReference>
<dbReference type="EMBL" id="FUBI01000054">
    <property type="protein sequence ID" value="SJH18754.1"/>
    <property type="molecule type" value="Genomic_DNA"/>
</dbReference>
<organism evidence="12 18">
    <name type="scientific">Shigella sonnei</name>
    <dbReference type="NCBI Taxonomy" id="624"/>
    <lineage>
        <taxon>Bacteria</taxon>
        <taxon>Pseudomonadati</taxon>
        <taxon>Pseudomonadota</taxon>
        <taxon>Gammaproteobacteria</taxon>
        <taxon>Enterobacterales</taxon>
        <taxon>Enterobacteriaceae</taxon>
        <taxon>Shigella</taxon>
    </lineage>
</organism>
<evidence type="ECO:0000256" key="5">
    <source>
        <dbReference type="ARBA" id="ARBA00022729"/>
    </source>
</evidence>
<evidence type="ECO:0000313" key="12">
    <source>
        <dbReference type="EMBL" id="SIY38519.1"/>
    </source>
</evidence>